<evidence type="ECO:0000313" key="2">
    <source>
        <dbReference type="EMBL" id="KAK2943328.1"/>
    </source>
</evidence>
<sequence length="137" mass="15451">MNQEETYERSEQQQHFRTIILSGWAYTNKTDTKKKTPVPVPRSTIIPRDASSAARERKKTEAPKSRFQQVKGCSAEKSREKRGHRDISDVLSASTNTRDHSKFGGWRELMGGRARCAVRGAEWQRGSLNSSLGTATI</sequence>
<proteinExistence type="predicted"/>
<reference evidence="2 3" key="1">
    <citation type="journal article" date="2022" name="bioRxiv">
        <title>Genomics of Preaxostyla Flagellates Illuminates Evolutionary Transitions and the Path Towards Mitochondrial Loss.</title>
        <authorList>
            <person name="Novak L.V.F."/>
            <person name="Treitli S.C."/>
            <person name="Pyrih J."/>
            <person name="Halakuc P."/>
            <person name="Pipaliya S.V."/>
            <person name="Vacek V."/>
            <person name="Brzon O."/>
            <person name="Soukal P."/>
            <person name="Eme L."/>
            <person name="Dacks J.B."/>
            <person name="Karnkowska A."/>
            <person name="Elias M."/>
            <person name="Hampl V."/>
        </authorList>
    </citation>
    <scope>NUCLEOTIDE SEQUENCE [LARGE SCALE GENOMIC DNA]</scope>
    <source>
        <strain evidence="2">NAU3</strain>
        <tissue evidence="2">Gut</tissue>
    </source>
</reference>
<name>A0ABQ9WV08_9EUKA</name>
<feature type="compositionally biased region" description="Basic and acidic residues" evidence="1">
    <location>
        <begin position="74"/>
        <end position="88"/>
    </location>
</feature>
<comment type="caution">
    <text evidence="2">The sequence shown here is derived from an EMBL/GenBank/DDBJ whole genome shotgun (WGS) entry which is preliminary data.</text>
</comment>
<feature type="region of interest" description="Disordered" evidence="1">
    <location>
        <begin position="27"/>
        <end position="102"/>
    </location>
</feature>
<protein>
    <submittedName>
        <fullName evidence="2">Uncharacterized protein</fullName>
    </submittedName>
</protein>
<feature type="compositionally biased region" description="Basic and acidic residues" evidence="1">
    <location>
        <begin position="54"/>
        <end position="64"/>
    </location>
</feature>
<accession>A0ABQ9WV08</accession>
<evidence type="ECO:0000313" key="3">
    <source>
        <dbReference type="Proteomes" id="UP001281761"/>
    </source>
</evidence>
<gene>
    <name evidence="2" type="ORF">BLNAU_21753</name>
</gene>
<dbReference type="EMBL" id="JARBJD010000352">
    <property type="protein sequence ID" value="KAK2943328.1"/>
    <property type="molecule type" value="Genomic_DNA"/>
</dbReference>
<evidence type="ECO:0000256" key="1">
    <source>
        <dbReference type="SAM" id="MobiDB-lite"/>
    </source>
</evidence>
<organism evidence="2 3">
    <name type="scientific">Blattamonas nauphoetae</name>
    <dbReference type="NCBI Taxonomy" id="2049346"/>
    <lineage>
        <taxon>Eukaryota</taxon>
        <taxon>Metamonada</taxon>
        <taxon>Preaxostyla</taxon>
        <taxon>Oxymonadida</taxon>
        <taxon>Blattamonas</taxon>
    </lineage>
</organism>
<dbReference type="Proteomes" id="UP001281761">
    <property type="component" value="Unassembled WGS sequence"/>
</dbReference>
<keyword evidence="3" id="KW-1185">Reference proteome</keyword>